<sequence>MYESLIEFKKLSGTYVSESLSNGTCVETASHEICLEERPERIYHLLALSNSGDGKIRLPPGLDYLNSPDGFHGLYKSDVVRAVLCKEEIVRPFQDSDDSKTSDQTKSPSDPATKLPERGEHREFNAESDNDLSNLLTRVERTAKVTERLVDYGNAPDAFTLPLVRSWDGGTLSSVEKDKSHIRGPCLSDQPDPELRSSWSNPNELTWAYTKRFIQETEFWKLENFGKICLDGDSNDCDNECPTWNVTCGSEETWTEILRLPADANPRSDKAWRRCKKN</sequence>
<feature type="region of interest" description="Disordered" evidence="1">
    <location>
        <begin position="94"/>
        <end position="131"/>
    </location>
</feature>
<evidence type="ECO:0000313" key="2">
    <source>
        <dbReference type="EMBL" id="KAF2845738.1"/>
    </source>
</evidence>
<dbReference type="EMBL" id="MU006342">
    <property type="protein sequence ID" value="KAF2845738.1"/>
    <property type="molecule type" value="Genomic_DNA"/>
</dbReference>
<dbReference type="OrthoDB" id="3676707at2759"/>
<accession>A0A6A7AUD8</accession>
<evidence type="ECO:0000256" key="1">
    <source>
        <dbReference type="SAM" id="MobiDB-lite"/>
    </source>
</evidence>
<protein>
    <submittedName>
        <fullName evidence="2">Uncharacterized protein</fullName>
    </submittedName>
</protein>
<dbReference type="AlphaFoldDB" id="A0A6A7AUD8"/>
<gene>
    <name evidence="2" type="ORF">T440DRAFT_522324</name>
</gene>
<feature type="compositionally biased region" description="Basic and acidic residues" evidence="1">
    <location>
        <begin position="115"/>
        <end position="125"/>
    </location>
</feature>
<reference evidence="2" key="1">
    <citation type="submission" date="2020-01" db="EMBL/GenBank/DDBJ databases">
        <authorList>
            <consortium name="DOE Joint Genome Institute"/>
            <person name="Haridas S."/>
            <person name="Albert R."/>
            <person name="Binder M."/>
            <person name="Bloem J."/>
            <person name="Labutti K."/>
            <person name="Salamov A."/>
            <person name="Andreopoulos B."/>
            <person name="Baker S.E."/>
            <person name="Barry K."/>
            <person name="Bills G."/>
            <person name="Bluhm B.H."/>
            <person name="Cannon C."/>
            <person name="Castanera R."/>
            <person name="Culley D.E."/>
            <person name="Daum C."/>
            <person name="Ezra D."/>
            <person name="Gonzalez J.B."/>
            <person name="Henrissat B."/>
            <person name="Kuo A."/>
            <person name="Liang C."/>
            <person name="Lipzen A."/>
            <person name="Lutzoni F."/>
            <person name="Magnuson J."/>
            <person name="Mondo S."/>
            <person name="Nolan M."/>
            <person name="Ohm R."/>
            <person name="Pangilinan J."/>
            <person name="Park H.-J."/>
            <person name="Ramirez L."/>
            <person name="Alfaro M."/>
            <person name="Sun H."/>
            <person name="Tritt A."/>
            <person name="Yoshinaga Y."/>
            <person name="Zwiers L.-H."/>
            <person name="Turgeon B.G."/>
            <person name="Goodwin S.B."/>
            <person name="Spatafora J.W."/>
            <person name="Crous P.W."/>
            <person name="Grigoriev I.V."/>
        </authorList>
    </citation>
    <scope>NUCLEOTIDE SEQUENCE</scope>
    <source>
        <strain evidence="2">IPT5</strain>
    </source>
</reference>
<name>A0A6A7AUD8_9PLEO</name>
<evidence type="ECO:0000313" key="3">
    <source>
        <dbReference type="Proteomes" id="UP000799423"/>
    </source>
</evidence>
<proteinExistence type="predicted"/>
<dbReference type="Proteomes" id="UP000799423">
    <property type="component" value="Unassembled WGS sequence"/>
</dbReference>
<organism evidence="2 3">
    <name type="scientific">Plenodomus tracheiphilus IPT5</name>
    <dbReference type="NCBI Taxonomy" id="1408161"/>
    <lineage>
        <taxon>Eukaryota</taxon>
        <taxon>Fungi</taxon>
        <taxon>Dikarya</taxon>
        <taxon>Ascomycota</taxon>
        <taxon>Pezizomycotina</taxon>
        <taxon>Dothideomycetes</taxon>
        <taxon>Pleosporomycetidae</taxon>
        <taxon>Pleosporales</taxon>
        <taxon>Pleosporineae</taxon>
        <taxon>Leptosphaeriaceae</taxon>
        <taxon>Plenodomus</taxon>
    </lineage>
</organism>
<keyword evidence="3" id="KW-1185">Reference proteome</keyword>